<evidence type="ECO:0000256" key="1">
    <source>
        <dbReference type="SAM" id="Phobius"/>
    </source>
</evidence>
<feature type="transmembrane region" description="Helical" evidence="1">
    <location>
        <begin position="64"/>
        <end position="84"/>
    </location>
</feature>
<keyword evidence="4" id="KW-1185">Reference proteome</keyword>
<dbReference type="GO" id="GO:0034220">
    <property type="term" value="P:monoatomic ion transmembrane transport"/>
    <property type="evidence" value="ECO:0007669"/>
    <property type="project" value="UniProtKB-KW"/>
</dbReference>
<gene>
    <name evidence="3" type="ORF">ACFQHR_07195</name>
</gene>
<dbReference type="RefSeq" id="WP_066615725.1">
    <property type="nucleotide sequence ID" value="NZ_JBHSYQ010000003.1"/>
</dbReference>
<reference evidence="4" key="1">
    <citation type="journal article" date="2019" name="Int. J. Syst. Evol. Microbiol.">
        <title>The Global Catalogue of Microorganisms (GCM) 10K type strain sequencing project: providing services to taxonomists for standard genome sequencing and annotation.</title>
        <authorList>
            <consortium name="The Broad Institute Genomics Platform"/>
            <consortium name="The Broad Institute Genome Sequencing Center for Infectious Disease"/>
            <person name="Wu L."/>
            <person name="Ma J."/>
        </authorList>
    </citation>
    <scope>NUCLEOTIDE SEQUENCE [LARGE SCALE GENOMIC DNA]</scope>
    <source>
        <strain evidence="4">CGMCC 4.7393</strain>
    </source>
</reference>
<evidence type="ECO:0000313" key="4">
    <source>
        <dbReference type="Proteomes" id="UP001596405"/>
    </source>
</evidence>
<protein>
    <submittedName>
        <fullName evidence="3">Potassium channel family protein</fullName>
    </submittedName>
</protein>
<keyword evidence="1" id="KW-0472">Membrane</keyword>
<proteinExistence type="predicted"/>
<keyword evidence="3" id="KW-0407">Ion channel</keyword>
<feature type="domain" description="Potassium channel" evidence="2">
    <location>
        <begin position="74"/>
        <end position="154"/>
    </location>
</feature>
<feature type="transmembrane region" description="Helical" evidence="1">
    <location>
        <begin position="128"/>
        <end position="151"/>
    </location>
</feature>
<dbReference type="SUPFAM" id="SSF81324">
    <property type="entry name" value="Voltage-gated potassium channels"/>
    <property type="match status" value="1"/>
</dbReference>
<keyword evidence="1" id="KW-0812">Transmembrane</keyword>
<sequence length="330" mass="36451">MNTVLLITGILLLIIALVEGLWTTIWVDGNSAPITGRLTSGVWKGMRAVISSKSHKALSLAGPFILFLTVIFWIVLLWLGWSLVFYADQSSIDAKDGSPPDLSDAMWYVAYCMFTIGNGDFMPKEDGWQLLSSLVGLTGMALVTLSITYVLQVVSAVVNKRAFASQVTSIGQSAEEFVLKQWNGKDFGAIELQLNSLSGQLAVLDEQHMAFPILHYYHAADYQKSQDVAITILDDALTLIEFGIKEEHQPAQTILASTRNSISTFLQTVQSAFITAAKETPEAPKLVKLTNKGLPTVPEQEFHHKLEEKLKDRRKLLLGLTQNGAWEWPA</sequence>
<accession>A0ABW2DII1</accession>
<dbReference type="Gene3D" id="1.10.287.70">
    <property type="match status" value="1"/>
</dbReference>
<keyword evidence="1" id="KW-1133">Transmembrane helix</keyword>
<dbReference type="Proteomes" id="UP001596405">
    <property type="component" value="Unassembled WGS sequence"/>
</dbReference>
<organism evidence="3 4">
    <name type="scientific">Rufibacter roseus</name>
    <dbReference type="NCBI Taxonomy" id="1567108"/>
    <lineage>
        <taxon>Bacteria</taxon>
        <taxon>Pseudomonadati</taxon>
        <taxon>Bacteroidota</taxon>
        <taxon>Cytophagia</taxon>
        <taxon>Cytophagales</taxon>
        <taxon>Hymenobacteraceae</taxon>
        <taxon>Rufibacter</taxon>
    </lineage>
</organism>
<keyword evidence="3" id="KW-0813">Transport</keyword>
<evidence type="ECO:0000259" key="2">
    <source>
        <dbReference type="Pfam" id="PF07885"/>
    </source>
</evidence>
<keyword evidence="3" id="KW-0406">Ion transport</keyword>
<comment type="caution">
    <text evidence="3">The sequence shown here is derived from an EMBL/GenBank/DDBJ whole genome shotgun (WGS) entry which is preliminary data.</text>
</comment>
<dbReference type="EMBL" id="JBHSYQ010000003">
    <property type="protein sequence ID" value="MFC6997405.1"/>
    <property type="molecule type" value="Genomic_DNA"/>
</dbReference>
<dbReference type="Pfam" id="PF07885">
    <property type="entry name" value="Ion_trans_2"/>
    <property type="match status" value="1"/>
</dbReference>
<dbReference type="InterPro" id="IPR013099">
    <property type="entry name" value="K_chnl_dom"/>
</dbReference>
<name>A0ABW2DII1_9BACT</name>
<evidence type="ECO:0000313" key="3">
    <source>
        <dbReference type="EMBL" id="MFC6997405.1"/>
    </source>
</evidence>